<proteinExistence type="predicted"/>
<dbReference type="PANTHER" id="PTHR33744:SF15">
    <property type="entry name" value="CARBOHYDRATE DIACID REGULATOR"/>
    <property type="match status" value="1"/>
</dbReference>
<dbReference type="InterPro" id="IPR008599">
    <property type="entry name" value="Diacid_rec"/>
</dbReference>
<reference evidence="4" key="1">
    <citation type="submission" date="2017-02" db="EMBL/GenBank/DDBJ databases">
        <authorList>
            <person name="Varghese N."/>
            <person name="Submissions S."/>
        </authorList>
    </citation>
    <scope>NUCLEOTIDE SEQUENCE [LARGE SCALE GENOMIC DNA]</scope>
    <source>
        <strain evidence="4">USBA 833</strain>
    </source>
</reference>
<dbReference type="InterPro" id="IPR042070">
    <property type="entry name" value="PucR_C-HTH_sf"/>
</dbReference>
<feature type="domain" description="PucR C-terminal helix-turn-helix" evidence="2">
    <location>
        <begin position="316"/>
        <end position="360"/>
    </location>
</feature>
<dbReference type="PANTHER" id="PTHR33744">
    <property type="entry name" value="CARBOHYDRATE DIACID REGULATOR"/>
    <property type="match status" value="1"/>
</dbReference>
<dbReference type="InterPro" id="IPR025736">
    <property type="entry name" value="PucR_C-HTH_dom"/>
</dbReference>
<organism evidence="3 4">
    <name type="scientific">Caloramator quimbayensis</name>
    <dbReference type="NCBI Taxonomy" id="1147123"/>
    <lineage>
        <taxon>Bacteria</taxon>
        <taxon>Bacillati</taxon>
        <taxon>Bacillota</taxon>
        <taxon>Clostridia</taxon>
        <taxon>Eubacteriales</taxon>
        <taxon>Clostridiaceae</taxon>
        <taxon>Caloramator</taxon>
    </lineage>
</organism>
<dbReference type="Gene3D" id="1.10.10.2840">
    <property type="entry name" value="PucR C-terminal helix-turn-helix domain"/>
    <property type="match status" value="1"/>
</dbReference>
<dbReference type="InterPro" id="IPR051448">
    <property type="entry name" value="CdaR-like_regulators"/>
</dbReference>
<dbReference type="RefSeq" id="WP_078696017.1">
    <property type="nucleotide sequence ID" value="NZ_FUYH01000006.1"/>
</dbReference>
<evidence type="ECO:0000313" key="3">
    <source>
        <dbReference type="EMBL" id="SKA84499.1"/>
    </source>
</evidence>
<dbReference type="Pfam" id="PF05651">
    <property type="entry name" value="Diacid_rec"/>
    <property type="match status" value="1"/>
</dbReference>
<accession>A0A1T4X4Y2</accession>
<dbReference type="OrthoDB" id="212459at2"/>
<evidence type="ECO:0000259" key="1">
    <source>
        <dbReference type="Pfam" id="PF05651"/>
    </source>
</evidence>
<name>A0A1T4X4Y2_9CLOT</name>
<dbReference type="Proteomes" id="UP000190105">
    <property type="component" value="Unassembled WGS sequence"/>
</dbReference>
<dbReference type="AlphaFoldDB" id="A0A1T4X4Y2"/>
<sequence length="379" mass="44465">MSILEPALAQKFIDKTAKHLEYNINIMNDKGTIIASKDSTRIGTFHEVAYRMLNGTIETGVVNESQKYIGTKPGVNLFIDYKNNHVGVICVTGNPENVHAFAQLVKISMEAMLEYELQMEGDRRRENKAERFLHYLLYEDKIDLSIGNKMAEELNFNRDLIRVCIIIKYNKDYSSKKIINALNSVESWSYQDLVTVARNDDIILFKVIGDKMSNGIRDYKNIITEFINHFYEKLPKEYEINKIGFFVGSIQKNIDKYRCSYIHAQELIIRTKEISGIHFFNNNILNYYRSLATIKAYDEVFNVYDELFSDEEKKMLVELVKTLYKNNYNIVYSAKELYIHRNTLLFRLNKFKEMLNIDPVSNADDREFLNELAYYFSKK</sequence>
<dbReference type="Pfam" id="PF13556">
    <property type="entry name" value="HTH_30"/>
    <property type="match status" value="1"/>
</dbReference>
<dbReference type="STRING" id="1147123.SAMN05443428_10622"/>
<keyword evidence="4" id="KW-1185">Reference proteome</keyword>
<evidence type="ECO:0000259" key="2">
    <source>
        <dbReference type="Pfam" id="PF13556"/>
    </source>
</evidence>
<protein>
    <submittedName>
        <fullName evidence="3">Carbohydrate diacid regulator</fullName>
    </submittedName>
</protein>
<dbReference type="EMBL" id="FUYH01000006">
    <property type="protein sequence ID" value="SKA84499.1"/>
    <property type="molecule type" value="Genomic_DNA"/>
</dbReference>
<feature type="domain" description="Putative sugar diacid recognition" evidence="1">
    <location>
        <begin position="4"/>
        <end position="134"/>
    </location>
</feature>
<gene>
    <name evidence="3" type="ORF">SAMN05443428_10622</name>
</gene>
<evidence type="ECO:0000313" key="4">
    <source>
        <dbReference type="Proteomes" id="UP000190105"/>
    </source>
</evidence>